<organism evidence="1 2">
    <name type="scientific">Trifolium medium</name>
    <dbReference type="NCBI Taxonomy" id="97028"/>
    <lineage>
        <taxon>Eukaryota</taxon>
        <taxon>Viridiplantae</taxon>
        <taxon>Streptophyta</taxon>
        <taxon>Embryophyta</taxon>
        <taxon>Tracheophyta</taxon>
        <taxon>Spermatophyta</taxon>
        <taxon>Magnoliopsida</taxon>
        <taxon>eudicotyledons</taxon>
        <taxon>Gunneridae</taxon>
        <taxon>Pentapetalae</taxon>
        <taxon>rosids</taxon>
        <taxon>fabids</taxon>
        <taxon>Fabales</taxon>
        <taxon>Fabaceae</taxon>
        <taxon>Papilionoideae</taxon>
        <taxon>50 kb inversion clade</taxon>
        <taxon>NPAAA clade</taxon>
        <taxon>Hologalegina</taxon>
        <taxon>IRL clade</taxon>
        <taxon>Trifolieae</taxon>
        <taxon>Trifolium</taxon>
    </lineage>
</organism>
<evidence type="ECO:0000313" key="2">
    <source>
        <dbReference type="Proteomes" id="UP000265520"/>
    </source>
</evidence>
<sequence length="14" mass="1461">MYDTQSGTTTGDAL</sequence>
<comment type="caution">
    <text evidence="1">The sequence shown here is derived from an EMBL/GenBank/DDBJ whole genome shotgun (WGS) entry which is preliminary data.</text>
</comment>
<protein>
    <submittedName>
        <fullName evidence="1">Uncharacterized protein</fullName>
    </submittedName>
</protein>
<accession>A0A392W0N8</accession>
<name>A0A392W0N8_9FABA</name>
<dbReference type="EMBL" id="LXQA011340124">
    <property type="protein sequence ID" value="MCI93827.1"/>
    <property type="molecule type" value="Genomic_DNA"/>
</dbReference>
<proteinExistence type="predicted"/>
<reference evidence="1 2" key="1">
    <citation type="journal article" date="2018" name="Front. Plant Sci.">
        <title>Red Clover (Trifolium pratense) and Zigzag Clover (T. medium) - A Picture of Genomic Similarities and Differences.</title>
        <authorList>
            <person name="Dluhosova J."/>
            <person name="Istvanek J."/>
            <person name="Nedelnik J."/>
            <person name="Repkova J."/>
        </authorList>
    </citation>
    <scope>NUCLEOTIDE SEQUENCE [LARGE SCALE GENOMIC DNA]</scope>
    <source>
        <strain evidence="2">cv. 10/8</strain>
        <tissue evidence="1">Leaf</tissue>
    </source>
</reference>
<dbReference type="Proteomes" id="UP000265520">
    <property type="component" value="Unassembled WGS sequence"/>
</dbReference>
<feature type="non-terminal residue" evidence="1">
    <location>
        <position position="14"/>
    </location>
</feature>
<evidence type="ECO:0000313" key="1">
    <source>
        <dbReference type="EMBL" id="MCI93827.1"/>
    </source>
</evidence>
<keyword evidence="2" id="KW-1185">Reference proteome</keyword>